<dbReference type="RefSeq" id="WP_138898748.1">
    <property type="nucleotide sequence ID" value="NZ_BMVO01000005.1"/>
</dbReference>
<gene>
    <name evidence="2" type="ORF">GCM10010346_24470</name>
</gene>
<proteinExistence type="predicted"/>
<evidence type="ECO:0000256" key="1">
    <source>
        <dbReference type="SAM" id="SignalP"/>
    </source>
</evidence>
<reference evidence="3" key="1">
    <citation type="journal article" date="2019" name="Int. J. Syst. Evol. Microbiol.">
        <title>The Global Catalogue of Microorganisms (GCM) 10K type strain sequencing project: providing services to taxonomists for standard genome sequencing and annotation.</title>
        <authorList>
            <consortium name="The Broad Institute Genomics Platform"/>
            <consortium name="The Broad Institute Genome Sequencing Center for Infectious Disease"/>
            <person name="Wu L."/>
            <person name="Ma J."/>
        </authorList>
    </citation>
    <scope>NUCLEOTIDE SEQUENCE [LARGE SCALE GENOMIC DNA]</scope>
    <source>
        <strain evidence="3">JCM 4737</strain>
    </source>
</reference>
<evidence type="ECO:0000313" key="2">
    <source>
        <dbReference type="EMBL" id="GHB00599.1"/>
    </source>
</evidence>
<comment type="caution">
    <text evidence="2">The sequence shown here is derived from an EMBL/GenBank/DDBJ whole genome shotgun (WGS) entry which is preliminary data.</text>
</comment>
<keyword evidence="1" id="KW-0732">Signal</keyword>
<sequence>MRTFARGVLTVLAVGALVAQGTVAAGAEEPRTGRLPTEIRGGAWKAGHVQGVAVDRHKGFMYFSFTNLLVKTDLRGDPVGSVSGFTGHLGDLDYNVKDGRVYGSLEYKAAKAFYIAILDVDRIDRMGMDARTSDVVSTVHLKEVVDDYTADMNGDGKFDGDTANTPDHRYGCSGIDGVAFGPEFDRSGRTKRGKQVLTVAYGIYSNVGRQDNDHQVLLQYDVRKWRRFERPLPQSAPHTSGPSDVDGKYFVRTGNTRYGVQNLEYDAHSGNWLMAVYKGAKPQFPNYSLFVVDGAKRPETGPVTGQPRPERGELLPLLRKGLHHEASGTYGWQSGGQYGLVSLGDGRYYLVESGTVVEDGVTKQTARALLHRWTGQPPTPFRAVTG</sequence>
<keyword evidence="3" id="KW-1185">Reference proteome</keyword>
<evidence type="ECO:0000313" key="3">
    <source>
        <dbReference type="Proteomes" id="UP000599437"/>
    </source>
</evidence>
<evidence type="ECO:0008006" key="4">
    <source>
        <dbReference type="Google" id="ProtNLM"/>
    </source>
</evidence>
<protein>
    <recommendedName>
        <fullName evidence="4">Secreted protein</fullName>
    </recommendedName>
</protein>
<dbReference type="Proteomes" id="UP000599437">
    <property type="component" value="Unassembled WGS sequence"/>
</dbReference>
<organism evidence="2 3">
    <name type="scientific">Streptomyces chryseus</name>
    <dbReference type="NCBI Taxonomy" id="68186"/>
    <lineage>
        <taxon>Bacteria</taxon>
        <taxon>Bacillati</taxon>
        <taxon>Actinomycetota</taxon>
        <taxon>Actinomycetes</taxon>
        <taxon>Kitasatosporales</taxon>
        <taxon>Streptomycetaceae</taxon>
        <taxon>Streptomyces</taxon>
    </lineage>
</organism>
<name>A0ABQ3DKD8_9ACTN</name>
<feature type="chain" id="PRO_5047362205" description="Secreted protein" evidence="1">
    <location>
        <begin position="28"/>
        <end position="386"/>
    </location>
</feature>
<feature type="signal peptide" evidence="1">
    <location>
        <begin position="1"/>
        <end position="27"/>
    </location>
</feature>
<dbReference type="EMBL" id="BMVO01000005">
    <property type="protein sequence ID" value="GHB00599.1"/>
    <property type="molecule type" value="Genomic_DNA"/>
</dbReference>
<accession>A0ABQ3DKD8</accession>